<dbReference type="Pfam" id="PF23914">
    <property type="entry name" value="TPR_CcmH_CycH"/>
    <property type="match status" value="1"/>
</dbReference>
<dbReference type="GO" id="GO:0005886">
    <property type="term" value="C:plasma membrane"/>
    <property type="evidence" value="ECO:0007669"/>
    <property type="project" value="TreeGrafter"/>
</dbReference>
<dbReference type="AlphaFoldDB" id="A0AAU7LSV2"/>
<keyword evidence="3 4" id="KW-0802">TPR repeat</keyword>
<keyword evidence="5" id="KW-0812">Transmembrane</keyword>
<evidence type="ECO:0000313" key="7">
    <source>
        <dbReference type="EMBL" id="XBP70721.1"/>
    </source>
</evidence>
<dbReference type="Gene3D" id="1.25.40.10">
    <property type="entry name" value="Tetratricopeptide repeat domain"/>
    <property type="match status" value="1"/>
</dbReference>
<evidence type="ECO:0000256" key="3">
    <source>
        <dbReference type="ARBA" id="ARBA00022803"/>
    </source>
</evidence>
<evidence type="ECO:0000259" key="6">
    <source>
        <dbReference type="Pfam" id="PF23914"/>
    </source>
</evidence>
<dbReference type="InterPro" id="IPR019734">
    <property type="entry name" value="TPR_rpt"/>
</dbReference>
<evidence type="ECO:0000256" key="4">
    <source>
        <dbReference type="PROSITE-ProRule" id="PRU00339"/>
    </source>
</evidence>
<dbReference type="SMART" id="SM00028">
    <property type="entry name" value="TPR"/>
    <property type="match status" value="2"/>
</dbReference>
<keyword evidence="2" id="KW-0201">Cytochrome c-type biogenesis</keyword>
<dbReference type="PANTHER" id="PTHR47870">
    <property type="entry name" value="CYTOCHROME C-TYPE BIOGENESIS PROTEIN CCMH"/>
    <property type="match status" value="1"/>
</dbReference>
<dbReference type="InterPro" id="IPR051263">
    <property type="entry name" value="C-type_cytochrome_biogenesis"/>
</dbReference>
<organism evidence="7">
    <name type="scientific">Polaromonas hydrogenivorans</name>
    <dbReference type="NCBI Taxonomy" id="335476"/>
    <lineage>
        <taxon>Bacteria</taxon>
        <taxon>Pseudomonadati</taxon>
        <taxon>Pseudomonadota</taxon>
        <taxon>Betaproteobacteria</taxon>
        <taxon>Burkholderiales</taxon>
        <taxon>Comamonadaceae</taxon>
        <taxon>Polaromonas</taxon>
    </lineage>
</organism>
<evidence type="ECO:0000256" key="2">
    <source>
        <dbReference type="ARBA" id="ARBA00022748"/>
    </source>
</evidence>
<name>A0AAU7LSV2_9BURK</name>
<dbReference type="SUPFAM" id="SSF48452">
    <property type="entry name" value="TPR-like"/>
    <property type="match status" value="1"/>
</dbReference>
<feature type="domain" description="Cytochrome c-type biogenesis protein H TPR" evidence="6">
    <location>
        <begin position="87"/>
        <end position="202"/>
    </location>
</feature>
<dbReference type="PANTHER" id="PTHR47870:SF1">
    <property type="entry name" value="CYTOCHROME C-TYPE BIOGENESIS PROTEIN CCMH"/>
    <property type="match status" value="1"/>
</dbReference>
<reference evidence="7" key="1">
    <citation type="submission" date="2024-05" db="EMBL/GenBank/DDBJ databases">
        <authorList>
            <person name="Bunk B."/>
            <person name="Swiderski J."/>
            <person name="Sproer C."/>
            <person name="Thiel V."/>
        </authorList>
    </citation>
    <scope>NUCLEOTIDE SEQUENCE</scope>
    <source>
        <strain evidence="7">DSM 17735</strain>
    </source>
</reference>
<keyword evidence="1" id="KW-0677">Repeat</keyword>
<dbReference type="InterPro" id="IPR056413">
    <property type="entry name" value="TPR_CcmH_CycH"/>
</dbReference>
<sequence length="229" mass="23755">MTTFAVLAALLLLLALGFVLPALLRAQRVPPGVDPVHAAPPGDPQRGLAVGLAVALVAGAALVYAAVGAPASLQATRTPETVPELVQHLKTSPGDAAAWRRLARAYESAQRFNEAVEAYRQLVKLTPGDADALLDYAVTLAMSGNQQLGGEPEQLIQQALTLAPQNVQALALAGSVRFERQDYAGAVALWRQVLLHAPADSPVAAAIADSIARAESLAGVPKRGQGDKS</sequence>
<dbReference type="EMBL" id="CP157675">
    <property type="protein sequence ID" value="XBP70721.1"/>
    <property type="molecule type" value="Genomic_DNA"/>
</dbReference>
<evidence type="ECO:0000256" key="5">
    <source>
        <dbReference type="SAM" id="Phobius"/>
    </source>
</evidence>
<proteinExistence type="predicted"/>
<accession>A0AAU7LSV2</accession>
<gene>
    <name evidence="7" type="ORF">ABLV49_02600</name>
</gene>
<dbReference type="GO" id="GO:0017004">
    <property type="term" value="P:cytochrome complex assembly"/>
    <property type="evidence" value="ECO:0007669"/>
    <property type="project" value="UniProtKB-KW"/>
</dbReference>
<protein>
    <submittedName>
        <fullName evidence="7">Tetratricopeptide repeat protein</fullName>
    </submittedName>
</protein>
<dbReference type="PROSITE" id="PS50005">
    <property type="entry name" value="TPR"/>
    <property type="match status" value="1"/>
</dbReference>
<dbReference type="RefSeq" id="WP_349280058.1">
    <property type="nucleotide sequence ID" value="NZ_CBCSCU010000057.1"/>
</dbReference>
<dbReference type="InterPro" id="IPR011990">
    <property type="entry name" value="TPR-like_helical_dom_sf"/>
</dbReference>
<feature type="transmembrane region" description="Helical" evidence="5">
    <location>
        <begin position="48"/>
        <end position="67"/>
    </location>
</feature>
<evidence type="ECO:0000256" key="1">
    <source>
        <dbReference type="ARBA" id="ARBA00022737"/>
    </source>
</evidence>
<keyword evidence="5" id="KW-1133">Transmembrane helix</keyword>
<feature type="repeat" description="TPR" evidence="4">
    <location>
        <begin position="96"/>
        <end position="129"/>
    </location>
</feature>
<keyword evidence="5" id="KW-0472">Membrane</keyword>